<dbReference type="AlphaFoldDB" id="A0A1Y3CLS3"/>
<evidence type="ECO:0000313" key="1">
    <source>
        <dbReference type="EMBL" id="OTG66800.1"/>
    </source>
</evidence>
<dbReference type="OrthoDB" id="6693232at2"/>
<sequence>MNTEILSRKIKLEFQNVTLGDAYTLPEEDYADTSYWYFDKRRTDLNLTEEEWAKQEIHLIDTSGWLPEERQEAIQAITEKRKMSNRFSNPLEIPFIYLDRYSTGFSYLKPKAYLFYTPAIIVYILSDSEGLNSASFSSWLFRLSWANSYELITVLLKYFSKIQVDILIDFLRYIASINSIDINNKDRIKECLDNIKLLEFKNG</sequence>
<reference evidence="1 2" key="1">
    <citation type="submission" date="2017-04" db="EMBL/GenBank/DDBJ databases">
        <title>High diversity of culturable Acinetobacter species in natural soil and water ecosystems.</title>
        <authorList>
            <person name="Nemec A."/>
            <person name="Radolfova-Krizova L."/>
        </authorList>
    </citation>
    <scope>NUCLEOTIDE SEQUENCE [LARGE SCALE GENOMIC DNA]</scope>
    <source>
        <strain evidence="1 2">ANC 4999</strain>
    </source>
</reference>
<accession>A0A1Y3CLS3</accession>
<organism evidence="1 2">
    <name type="scientific">Acinetobacter silvestris</name>
    <dbReference type="NCBI Taxonomy" id="1977882"/>
    <lineage>
        <taxon>Bacteria</taxon>
        <taxon>Pseudomonadati</taxon>
        <taxon>Pseudomonadota</taxon>
        <taxon>Gammaproteobacteria</taxon>
        <taxon>Moraxellales</taxon>
        <taxon>Moraxellaceae</taxon>
        <taxon>Acinetobacter</taxon>
    </lineage>
</organism>
<gene>
    <name evidence="1" type="ORF">B9T28_05320</name>
</gene>
<dbReference type="InterPro" id="IPR046560">
    <property type="entry name" value="DUF6714"/>
</dbReference>
<keyword evidence="2" id="KW-1185">Reference proteome</keyword>
<name>A0A1Y3CLS3_9GAMM</name>
<dbReference type="EMBL" id="NEGB01000002">
    <property type="protein sequence ID" value="OTG66800.1"/>
    <property type="molecule type" value="Genomic_DNA"/>
</dbReference>
<dbReference type="STRING" id="1977882.B9T28_05320"/>
<evidence type="ECO:0000313" key="2">
    <source>
        <dbReference type="Proteomes" id="UP000242765"/>
    </source>
</evidence>
<dbReference type="Proteomes" id="UP000242765">
    <property type="component" value="Unassembled WGS sequence"/>
</dbReference>
<protein>
    <submittedName>
        <fullName evidence="1">Uncharacterized protein</fullName>
    </submittedName>
</protein>
<dbReference type="Pfam" id="PF20461">
    <property type="entry name" value="DUF6714"/>
    <property type="match status" value="1"/>
</dbReference>
<proteinExistence type="predicted"/>
<comment type="caution">
    <text evidence="1">The sequence shown here is derived from an EMBL/GenBank/DDBJ whole genome shotgun (WGS) entry which is preliminary data.</text>
</comment>